<accession>A0A6N9YPH8</accession>
<protein>
    <submittedName>
        <fullName evidence="1">HAD-IA family hydrolase</fullName>
    </submittedName>
</protein>
<reference evidence="1 2" key="1">
    <citation type="submission" date="2020-02" db="EMBL/GenBank/DDBJ databases">
        <authorList>
            <person name="Li X.-J."/>
            <person name="Feng X.-M."/>
        </authorList>
    </citation>
    <scope>NUCLEOTIDE SEQUENCE [LARGE SCALE GENOMIC DNA]</scope>
    <source>
        <strain evidence="1 2">CGMCC 4.7225</strain>
    </source>
</reference>
<dbReference type="PANTHER" id="PTHR43611">
    <property type="entry name" value="ALPHA-D-GLUCOSE 1-PHOSPHATE PHOSPHATASE"/>
    <property type="match status" value="1"/>
</dbReference>
<dbReference type="NCBIfam" id="TIGR01509">
    <property type="entry name" value="HAD-SF-IA-v3"/>
    <property type="match status" value="1"/>
</dbReference>
<organism evidence="1 2">
    <name type="scientific">Phytoactinopolyspora alkaliphila</name>
    <dbReference type="NCBI Taxonomy" id="1783498"/>
    <lineage>
        <taxon>Bacteria</taxon>
        <taxon>Bacillati</taxon>
        <taxon>Actinomycetota</taxon>
        <taxon>Actinomycetes</taxon>
        <taxon>Jiangellales</taxon>
        <taxon>Jiangellaceae</taxon>
        <taxon>Phytoactinopolyspora</taxon>
    </lineage>
</organism>
<dbReference type="InterPro" id="IPR006439">
    <property type="entry name" value="HAD-SF_hydro_IA"/>
</dbReference>
<dbReference type="RefSeq" id="WP_163819512.1">
    <property type="nucleotide sequence ID" value="NZ_JAAGOB010000008.1"/>
</dbReference>
<dbReference type="NCBIfam" id="TIGR01549">
    <property type="entry name" value="HAD-SF-IA-v1"/>
    <property type="match status" value="1"/>
</dbReference>
<comment type="caution">
    <text evidence="1">The sequence shown here is derived from an EMBL/GenBank/DDBJ whole genome shotgun (WGS) entry which is preliminary data.</text>
</comment>
<keyword evidence="1" id="KW-0378">Hydrolase</keyword>
<keyword evidence="2" id="KW-1185">Reference proteome</keyword>
<dbReference type="InterPro" id="IPR023214">
    <property type="entry name" value="HAD_sf"/>
</dbReference>
<proteinExistence type="predicted"/>
<dbReference type="PANTHER" id="PTHR43611:SF3">
    <property type="entry name" value="FLAVIN MONONUCLEOTIDE HYDROLASE 1, CHLOROPLATIC"/>
    <property type="match status" value="1"/>
</dbReference>
<name>A0A6N9YPH8_9ACTN</name>
<dbReference type="Proteomes" id="UP000469185">
    <property type="component" value="Unassembled WGS sequence"/>
</dbReference>
<dbReference type="Gene3D" id="3.40.50.1000">
    <property type="entry name" value="HAD superfamily/HAD-like"/>
    <property type="match status" value="1"/>
</dbReference>
<dbReference type="Pfam" id="PF00702">
    <property type="entry name" value="Hydrolase"/>
    <property type="match status" value="1"/>
</dbReference>
<dbReference type="EMBL" id="JAAGOB010000008">
    <property type="protein sequence ID" value="NED96729.1"/>
    <property type="molecule type" value="Genomic_DNA"/>
</dbReference>
<dbReference type="AlphaFoldDB" id="A0A6N9YPH8"/>
<gene>
    <name evidence="1" type="ORF">G1H11_15570</name>
</gene>
<evidence type="ECO:0000313" key="1">
    <source>
        <dbReference type="EMBL" id="NED96729.1"/>
    </source>
</evidence>
<dbReference type="SUPFAM" id="SSF56784">
    <property type="entry name" value="HAD-like"/>
    <property type="match status" value="1"/>
</dbReference>
<dbReference type="SFLD" id="SFLDG01129">
    <property type="entry name" value="C1.5:_HAD__Beta-PGM__Phosphata"/>
    <property type="match status" value="1"/>
</dbReference>
<sequence length="253" mass="27038">MILGAGTTRAVFFDSGGTLATPTHASWWPKPRFAELVTAAGLSTPADDDASRAALAAGTAYLAERWRVTTLEEEHGVYVGFYDVVLRRLYGVAPAELLRALADAAVYELDQEPYADTMLVLDGLAEAGVRLGVITNAGPSIELRHRDMGLRDYFEPFVISAVVGHEKPGARIYQIALEQASLAPSDVAFVDDVAENVRTALDLGMQAFLIDRTGHAAGDQPGGGHSLPTMTALDELLSMIIGDPAQPRVADFQ</sequence>
<dbReference type="SFLD" id="SFLDS00003">
    <property type="entry name" value="Haloacid_Dehalogenase"/>
    <property type="match status" value="1"/>
</dbReference>
<evidence type="ECO:0000313" key="2">
    <source>
        <dbReference type="Proteomes" id="UP000469185"/>
    </source>
</evidence>
<dbReference type="InterPro" id="IPR036412">
    <property type="entry name" value="HAD-like_sf"/>
</dbReference>
<dbReference type="GO" id="GO:0016787">
    <property type="term" value="F:hydrolase activity"/>
    <property type="evidence" value="ECO:0007669"/>
    <property type="project" value="UniProtKB-KW"/>
</dbReference>